<dbReference type="AlphaFoldDB" id="A0A151ARH5"/>
<dbReference type="RefSeq" id="WP_061857082.1">
    <property type="nucleotide sequence ID" value="NZ_LTBB01000001.1"/>
</dbReference>
<evidence type="ECO:0000313" key="1">
    <source>
        <dbReference type="EMBL" id="KYH30192.1"/>
    </source>
</evidence>
<dbReference type="NCBIfam" id="TIGR02834">
    <property type="entry name" value="spo_ytxC"/>
    <property type="match status" value="1"/>
</dbReference>
<protein>
    <submittedName>
        <fullName evidence="1">YtxC-like family protein</fullName>
    </submittedName>
</protein>
<organism evidence="1 2">
    <name type="scientific">Clostridium colicanis DSM 13634</name>
    <dbReference type="NCBI Taxonomy" id="1121305"/>
    <lineage>
        <taxon>Bacteria</taxon>
        <taxon>Bacillati</taxon>
        <taxon>Bacillota</taxon>
        <taxon>Clostridia</taxon>
        <taxon>Eubacteriales</taxon>
        <taxon>Clostridiaceae</taxon>
        <taxon>Clostridium</taxon>
    </lineage>
</organism>
<name>A0A151ARH5_9CLOT</name>
<accession>A0A151ARH5</accession>
<dbReference type="Pfam" id="PF08812">
    <property type="entry name" value="YtxC"/>
    <property type="match status" value="1"/>
</dbReference>
<dbReference type="InterPro" id="IPR014199">
    <property type="entry name" value="Spore_YtxC"/>
</dbReference>
<gene>
    <name evidence="1" type="ORF">CLCOL_01300</name>
</gene>
<dbReference type="PATRIC" id="fig|1121305.3.peg.132"/>
<comment type="caution">
    <text evidence="1">The sequence shown here is derived from an EMBL/GenBank/DDBJ whole genome shotgun (WGS) entry which is preliminary data.</text>
</comment>
<dbReference type="Proteomes" id="UP000075374">
    <property type="component" value="Unassembled WGS sequence"/>
</dbReference>
<dbReference type="EMBL" id="LTBB01000001">
    <property type="protein sequence ID" value="KYH30192.1"/>
    <property type="molecule type" value="Genomic_DNA"/>
</dbReference>
<keyword evidence="2" id="KW-1185">Reference proteome</keyword>
<sequence>MLLFTMVYSNEDEDIMEYLSDMKEYFEQKNVFLGISESIDSGFNFVKIFCNDYDFSIKLKNRFNLYIANILYKIVIKKYYEDEMYHYLADVYFFLRYDEMKEIANRSFRVLNDEERITDEDMVFCMNKKNEIIDKIKNCIEENSEFNLQGFITFRVKELRKDLEDIVNKVVEKYMAEKEYNEFIKLLKYFVEIQESKISEINIAIREDGSYNIQDGNGSDIMDEILNDLSQTKYIGNVGTEDLIISGLITYCPEKIIIHCEDNCRNKELIDTIKKVFENRVTICNNCEICNKIKNAIKI</sequence>
<reference evidence="1 2" key="1">
    <citation type="submission" date="2016-02" db="EMBL/GenBank/DDBJ databases">
        <title>Genome sequence of Clostridium colicanis DSM 13634.</title>
        <authorList>
            <person name="Poehlein A."/>
            <person name="Daniel R."/>
        </authorList>
    </citation>
    <scope>NUCLEOTIDE SEQUENCE [LARGE SCALE GENOMIC DNA]</scope>
    <source>
        <strain evidence="1 2">DSM 13634</strain>
    </source>
</reference>
<proteinExistence type="predicted"/>
<dbReference type="STRING" id="1121305.CLCOL_01300"/>
<evidence type="ECO:0000313" key="2">
    <source>
        <dbReference type="Proteomes" id="UP000075374"/>
    </source>
</evidence>